<keyword evidence="7" id="KW-1185">Reference proteome</keyword>
<comment type="caution">
    <text evidence="6">The sequence shown here is derived from an EMBL/GenBank/DDBJ whole genome shotgun (WGS) entry which is preliminary data.</text>
</comment>
<evidence type="ECO:0000259" key="5">
    <source>
        <dbReference type="PROSITE" id="PS50893"/>
    </source>
</evidence>
<sequence>MAQLQVKQVSYQIEEKQLLKEISFEVQQGEFVTLTGPSGSGKSTLLKIIASLVTATSGQIYLDGQAQTSFLLNEYRQEVSYCFQQPSLFGKTVRDNLIFPFTVRNQPFDEELALHYLQKVALASFLDKKVTELSGGEKQRIALIRNLLFLPKILLLDEVTVGLDAENKQIIYQLLHFLQEKGVTLIQITHDAEEISQASRILVLEKGVLR</sequence>
<dbReference type="GO" id="GO:0005524">
    <property type="term" value="F:ATP binding"/>
    <property type="evidence" value="ECO:0007669"/>
    <property type="project" value="UniProtKB-KW"/>
</dbReference>
<dbReference type="SUPFAM" id="SSF52540">
    <property type="entry name" value="P-loop containing nucleoside triphosphate hydrolases"/>
    <property type="match status" value="1"/>
</dbReference>
<dbReference type="PANTHER" id="PTHR42781:SF4">
    <property type="entry name" value="SPERMIDINE_PUTRESCINE IMPORT ATP-BINDING PROTEIN POTA"/>
    <property type="match status" value="1"/>
</dbReference>
<feature type="domain" description="ABC transporter" evidence="5">
    <location>
        <begin position="4"/>
        <end position="210"/>
    </location>
</feature>
<evidence type="ECO:0000256" key="3">
    <source>
        <dbReference type="ARBA" id="ARBA00022741"/>
    </source>
</evidence>
<keyword evidence="3" id="KW-0547">Nucleotide-binding</keyword>
<keyword evidence="2" id="KW-0813">Transport</keyword>
<protein>
    <submittedName>
        <fullName evidence="6">Spermidine/putrescine ABC transporter ATP-binding protein</fullName>
    </submittedName>
</protein>
<dbReference type="PANTHER" id="PTHR42781">
    <property type="entry name" value="SPERMIDINE/PUTRESCINE IMPORT ATP-BINDING PROTEIN POTA"/>
    <property type="match status" value="1"/>
</dbReference>
<dbReference type="InterPro" id="IPR003593">
    <property type="entry name" value="AAA+_ATPase"/>
</dbReference>
<dbReference type="InterPro" id="IPR003439">
    <property type="entry name" value="ABC_transporter-like_ATP-bd"/>
</dbReference>
<accession>A0ABQ6Z0M6</accession>
<dbReference type="EMBL" id="MAEL01000035">
    <property type="protein sequence ID" value="KAF1304130.1"/>
    <property type="molecule type" value="Genomic_DNA"/>
</dbReference>
<dbReference type="InterPro" id="IPR050093">
    <property type="entry name" value="ABC_SmlMolc_Importer"/>
</dbReference>
<dbReference type="InterPro" id="IPR017871">
    <property type="entry name" value="ABC_transporter-like_CS"/>
</dbReference>
<dbReference type="CDD" id="cd03225">
    <property type="entry name" value="ABC_cobalt_CbiO_domain1"/>
    <property type="match status" value="1"/>
</dbReference>
<dbReference type="PROSITE" id="PS50893">
    <property type="entry name" value="ABC_TRANSPORTER_2"/>
    <property type="match status" value="1"/>
</dbReference>
<dbReference type="RefSeq" id="WP_161902001.1">
    <property type="nucleotide sequence ID" value="NZ_MAEL01000035.1"/>
</dbReference>
<dbReference type="Pfam" id="PF00005">
    <property type="entry name" value="ABC_tran"/>
    <property type="match status" value="1"/>
</dbReference>
<proteinExistence type="predicted"/>
<dbReference type="Gene3D" id="3.40.50.300">
    <property type="entry name" value="P-loop containing nucleotide triphosphate hydrolases"/>
    <property type="match status" value="1"/>
</dbReference>
<comment type="subcellular location">
    <subcellularLocation>
        <location evidence="1">Cell membrane</location>
        <topology evidence="1">Peripheral membrane protein</topology>
    </subcellularLocation>
</comment>
<reference evidence="6 7" key="1">
    <citation type="submission" date="2016-06" db="EMBL/GenBank/DDBJ databases">
        <title>Four novel species of enterococci isolated from chicken manure.</title>
        <authorList>
            <person name="Van Tyne D."/>
        </authorList>
    </citation>
    <scope>NUCLEOTIDE SEQUENCE [LARGE SCALE GENOMIC DNA]</scope>
    <source>
        <strain evidence="6 7">CU12B</strain>
    </source>
</reference>
<evidence type="ECO:0000256" key="2">
    <source>
        <dbReference type="ARBA" id="ARBA00022448"/>
    </source>
</evidence>
<organism evidence="6 7">
    <name type="scientific">Candidatus Enterococcus willemsii</name>
    <dbReference type="NCBI Taxonomy" id="1857215"/>
    <lineage>
        <taxon>Bacteria</taxon>
        <taxon>Bacillati</taxon>
        <taxon>Bacillota</taxon>
        <taxon>Bacilli</taxon>
        <taxon>Lactobacillales</taxon>
        <taxon>Enterococcaceae</taxon>
        <taxon>Enterococcus</taxon>
    </lineage>
</organism>
<keyword evidence="4 6" id="KW-0067">ATP-binding</keyword>
<evidence type="ECO:0000313" key="7">
    <source>
        <dbReference type="Proteomes" id="UP000782705"/>
    </source>
</evidence>
<evidence type="ECO:0000256" key="4">
    <source>
        <dbReference type="ARBA" id="ARBA00022840"/>
    </source>
</evidence>
<name>A0ABQ6Z0M6_9ENTE</name>
<evidence type="ECO:0000313" key="6">
    <source>
        <dbReference type="EMBL" id="KAF1304130.1"/>
    </source>
</evidence>
<dbReference type="PROSITE" id="PS00211">
    <property type="entry name" value="ABC_TRANSPORTER_1"/>
    <property type="match status" value="1"/>
</dbReference>
<dbReference type="InterPro" id="IPR015856">
    <property type="entry name" value="ABC_transpr_CbiO/EcfA_su"/>
</dbReference>
<gene>
    <name evidence="6" type="ORF">BAU17_04345</name>
</gene>
<dbReference type="Proteomes" id="UP000782705">
    <property type="component" value="Unassembled WGS sequence"/>
</dbReference>
<dbReference type="SMART" id="SM00382">
    <property type="entry name" value="AAA"/>
    <property type="match status" value="1"/>
</dbReference>
<dbReference type="InterPro" id="IPR027417">
    <property type="entry name" value="P-loop_NTPase"/>
</dbReference>
<evidence type="ECO:0000256" key="1">
    <source>
        <dbReference type="ARBA" id="ARBA00004202"/>
    </source>
</evidence>